<proteinExistence type="predicted"/>
<feature type="compositionally biased region" description="Polar residues" evidence="1">
    <location>
        <begin position="18"/>
        <end position="28"/>
    </location>
</feature>
<accession>A0AAW1IA03</accession>
<reference evidence="2 3" key="1">
    <citation type="journal article" date="2024" name="BMC Genomics">
        <title>De novo assembly and annotation of Popillia japonica's genome with initial clues to its potential as an invasive pest.</title>
        <authorList>
            <person name="Cucini C."/>
            <person name="Boschi S."/>
            <person name="Funari R."/>
            <person name="Cardaioli E."/>
            <person name="Iannotti N."/>
            <person name="Marturano G."/>
            <person name="Paoli F."/>
            <person name="Bruttini M."/>
            <person name="Carapelli A."/>
            <person name="Frati F."/>
            <person name="Nardi F."/>
        </authorList>
    </citation>
    <scope>NUCLEOTIDE SEQUENCE [LARGE SCALE GENOMIC DNA]</scope>
    <source>
        <strain evidence="2">DMR45628</strain>
    </source>
</reference>
<feature type="non-terminal residue" evidence="2">
    <location>
        <position position="1"/>
    </location>
</feature>
<evidence type="ECO:0000313" key="3">
    <source>
        <dbReference type="Proteomes" id="UP001458880"/>
    </source>
</evidence>
<sequence>SVLNTLSEGGKKKKVHIPQSSAATTPSAFTKKTRRTPPGKKKKVHIPQSSAATTPSAFTKKTRRTPPYHGKEP</sequence>
<name>A0AAW1IA03_POPJA</name>
<dbReference type="EMBL" id="JASPKY010000743">
    <property type="protein sequence ID" value="KAK9685860.1"/>
    <property type="molecule type" value="Genomic_DNA"/>
</dbReference>
<organism evidence="2 3">
    <name type="scientific">Popillia japonica</name>
    <name type="common">Japanese beetle</name>
    <dbReference type="NCBI Taxonomy" id="7064"/>
    <lineage>
        <taxon>Eukaryota</taxon>
        <taxon>Metazoa</taxon>
        <taxon>Ecdysozoa</taxon>
        <taxon>Arthropoda</taxon>
        <taxon>Hexapoda</taxon>
        <taxon>Insecta</taxon>
        <taxon>Pterygota</taxon>
        <taxon>Neoptera</taxon>
        <taxon>Endopterygota</taxon>
        <taxon>Coleoptera</taxon>
        <taxon>Polyphaga</taxon>
        <taxon>Scarabaeiformia</taxon>
        <taxon>Scarabaeidae</taxon>
        <taxon>Rutelinae</taxon>
        <taxon>Popillia</taxon>
    </lineage>
</organism>
<dbReference type="AlphaFoldDB" id="A0AAW1IA03"/>
<feature type="region of interest" description="Disordered" evidence="1">
    <location>
        <begin position="1"/>
        <end position="73"/>
    </location>
</feature>
<evidence type="ECO:0000256" key="1">
    <source>
        <dbReference type="SAM" id="MobiDB-lite"/>
    </source>
</evidence>
<comment type="caution">
    <text evidence="2">The sequence shown here is derived from an EMBL/GenBank/DDBJ whole genome shotgun (WGS) entry which is preliminary data.</text>
</comment>
<protein>
    <submittedName>
        <fullName evidence="2">Uncharacterized protein</fullName>
    </submittedName>
</protein>
<dbReference type="Proteomes" id="UP001458880">
    <property type="component" value="Unassembled WGS sequence"/>
</dbReference>
<gene>
    <name evidence="2" type="ORF">QE152_g37610</name>
</gene>
<evidence type="ECO:0000313" key="2">
    <source>
        <dbReference type="EMBL" id="KAK9685860.1"/>
    </source>
</evidence>
<keyword evidence="3" id="KW-1185">Reference proteome</keyword>
<feature type="compositionally biased region" description="Polar residues" evidence="1">
    <location>
        <begin position="47"/>
        <end position="59"/>
    </location>
</feature>
<feature type="compositionally biased region" description="Basic residues" evidence="1">
    <location>
        <begin position="31"/>
        <end position="45"/>
    </location>
</feature>